<feature type="region of interest" description="Disordered" evidence="1">
    <location>
        <begin position="189"/>
        <end position="236"/>
    </location>
</feature>
<evidence type="ECO:0000256" key="1">
    <source>
        <dbReference type="SAM" id="MobiDB-lite"/>
    </source>
</evidence>
<sequence length="362" mass="40586">MLKKYNKAALASLFARLHSWKELTYMTTHPLPRFLWILVVESYITNEMAEEIEKRRACNLYDYATNTVPHTRRSGCVAILDNATRNTGACCRPRPKPLTIRKLYNTDQIRCHTPTEAGVWQYYVLSPCAKPHPKPAQTKAKAKYGRTQAPESPAPNTHSDRHDELNTIPYAAAAGVWSFLPPRNFTRPRIHRQGPGRNMGARTATQDDPQASLHDNESNTVPHARFGGLSPSAKPPCDECTDKARANYGHPHSHARFQRSTIHNQYNDELNTVPHTRQSGCVAILGTFSHCETPPKASTDEAQGEIPTYVATRKPSNHNEKLNTIPHTRFGGCVVLLAQWLTRSWPNKAPMGPQLAPKPQPK</sequence>
<evidence type="ECO:0000313" key="2">
    <source>
        <dbReference type="EMBL" id="KAF9519585.1"/>
    </source>
</evidence>
<organism evidence="2 3">
    <name type="scientific">Hydnum rufescens UP504</name>
    <dbReference type="NCBI Taxonomy" id="1448309"/>
    <lineage>
        <taxon>Eukaryota</taxon>
        <taxon>Fungi</taxon>
        <taxon>Dikarya</taxon>
        <taxon>Basidiomycota</taxon>
        <taxon>Agaricomycotina</taxon>
        <taxon>Agaricomycetes</taxon>
        <taxon>Cantharellales</taxon>
        <taxon>Hydnaceae</taxon>
        <taxon>Hydnum</taxon>
    </lineage>
</organism>
<accession>A0A9P6B9V8</accession>
<evidence type="ECO:0000313" key="3">
    <source>
        <dbReference type="Proteomes" id="UP000886523"/>
    </source>
</evidence>
<feature type="region of interest" description="Disordered" evidence="1">
    <location>
        <begin position="134"/>
        <end position="162"/>
    </location>
</feature>
<keyword evidence="3" id="KW-1185">Reference proteome</keyword>
<protein>
    <submittedName>
        <fullName evidence="2">Uncharacterized protein</fullName>
    </submittedName>
</protein>
<name>A0A9P6B9V8_9AGAM</name>
<proteinExistence type="predicted"/>
<gene>
    <name evidence="2" type="ORF">BS47DRAFT_1358167</name>
</gene>
<dbReference type="Proteomes" id="UP000886523">
    <property type="component" value="Unassembled WGS sequence"/>
</dbReference>
<comment type="caution">
    <text evidence="2">The sequence shown here is derived from an EMBL/GenBank/DDBJ whole genome shotgun (WGS) entry which is preliminary data.</text>
</comment>
<dbReference type="EMBL" id="MU128917">
    <property type="protein sequence ID" value="KAF9519585.1"/>
    <property type="molecule type" value="Genomic_DNA"/>
</dbReference>
<dbReference type="AlphaFoldDB" id="A0A9P6B9V8"/>
<reference evidence="2" key="1">
    <citation type="journal article" date="2020" name="Nat. Commun.">
        <title>Large-scale genome sequencing of mycorrhizal fungi provides insights into the early evolution of symbiotic traits.</title>
        <authorList>
            <person name="Miyauchi S."/>
            <person name="Kiss E."/>
            <person name="Kuo A."/>
            <person name="Drula E."/>
            <person name="Kohler A."/>
            <person name="Sanchez-Garcia M."/>
            <person name="Morin E."/>
            <person name="Andreopoulos B."/>
            <person name="Barry K.W."/>
            <person name="Bonito G."/>
            <person name="Buee M."/>
            <person name="Carver A."/>
            <person name="Chen C."/>
            <person name="Cichocki N."/>
            <person name="Clum A."/>
            <person name="Culley D."/>
            <person name="Crous P.W."/>
            <person name="Fauchery L."/>
            <person name="Girlanda M."/>
            <person name="Hayes R.D."/>
            <person name="Keri Z."/>
            <person name="LaButti K."/>
            <person name="Lipzen A."/>
            <person name="Lombard V."/>
            <person name="Magnuson J."/>
            <person name="Maillard F."/>
            <person name="Murat C."/>
            <person name="Nolan M."/>
            <person name="Ohm R.A."/>
            <person name="Pangilinan J."/>
            <person name="Pereira M.F."/>
            <person name="Perotto S."/>
            <person name="Peter M."/>
            <person name="Pfister S."/>
            <person name="Riley R."/>
            <person name="Sitrit Y."/>
            <person name="Stielow J.B."/>
            <person name="Szollosi G."/>
            <person name="Zifcakova L."/>
            <person name="Stursova M."/>
            <person name="Spatafora J.W."/>
            <person name="Tedersoo L."/>
            <person name="Vaario L.M."/>
            <person name="Yamada A."/>
            <person name="Yan M."/>
            <person name="Wang P."/>
            <person name="Xu J."/>
            <person name="Bruns T."/>
            <person name="Baldrian P."/>
            <person name="Vilgalys R."/>
            <person name="Dunand C."/>
            <person name="Henrissat B."/>
            <person name="Grigoriev I.V."/>
            <person name="Hibbett D."/>
            <person name="Nagy L.G."/>
            <person name="Martin F.M."/>
        </authorList>
    </citation>
    <scope>NUCLEOTIDE SEQUENCE</scope>
    <source>
        <strain evidence="2">UP504</strain>
    </source>
</reference>